<organism evidence="2 3">
    <name type="scientific">Orbilia oligospora</name>
    <name type="common">Nematode-trapping fungus</name>
    <name type="synonym">Arthrobotrys oligospora</name>
    <dbReference type="NCBI Taxonomy" id="2813651"/>
    <lineage>
        <taxon>Eukaryota</taxon>
        <taxon>Fungi</taxon>
        <taxon>Dikarya</taxon>
        <taxon>Ascomycota</taxon>
        <taxon>Pezizomycotina</taxon>
        <taxon>Orbiliomycetes</taxon>
        <taxon>Orbiliales</taxon>
        <taxon>Orbiliaceae</taxon>
        <taxon>Orbilia</taxon>
    </lineage>
</organism>
<dbReference type="Pfam" id="PF00646">
    <property type="entry name" value="F-box"/>
    <property type="match status" value="1"/>
</dbReference>
<sequence>MESSDITFLNLLYDIIHEICEHLTDKQILKLRFVSKQTSSNIPKSRLDKIFAKRTLRFTDVEATRFLHLLNTNSDEDLARTRHIVFDLSNPYVGLIPSEQFHGGRWRYSEHMKSKMMVFHRIYKERNMREMASGKWKPRDTKRISIPDNLPSSASHPEYCFKELYRIFEGDIECLGRYDQYSYSSSKMINSLLPFNRLAFFDALTAVFRRLPNLSIIEFKISDPPKRPEYRIPEAWIRHNLSLKHFLDKHPESKYLPCGDWFGPLGSMIDLEVAYPAVLYCATQANCRISEIKASQFPKLIVSSFGADIRKFDPFDCGTPTLPSPGSIDSKHLHSYLSDYQRTFATLKRLEIYLARDYCIRDHSGAPMVPSRSFEMTLQNVEEFVIRGSPKLDGHLEPQCLPLNIRFPRLRRLETMYVHMELNSLKSLIEPNKSSLKELVSTFSLSENIHYPGIMSFIANIRENFDLTTCNIDFVNSRDYAYHCYTFVEIQASDWKKDEGCRYRAGSLETPGIKIFEKRMRDEVRWKDESDWEDFCGLFEGDNLTQDIGYWDG</sequence>
<evidence type="ECO:0000313" key="3">
    <source>
        <dbReference type="Proteomes" id="UP000483672"/>
    </source>
</evidence>
<comment type="caution">
    <text evidence="2">The sequence shown here is derived from an EMBL/GenBank/DDBJ whole genome shotgun (WGS) entry which is preliminary data.</text>
</comment>
<evidence type="ECO:0000259" key="1">
    <source>
        <dbReference type="Pfam" id="PF00646"/>
    </source>
</evidence>
<protein>
    <recommendedName>
        <fullName evidence="1">F-box domain-containing protein</fullName>
    </recommendedName>
</protein>
<gene>
    <name evidence="2" type="ORF">TWF191_010226</name>
</gene>
<accession>A0A6G1MJ48</accession>
<feature type="domain" description="F-box" evidence="1">
    <location>
        <begin position="8"/>
        <end position="40"/>
    </location>
</feature>
<name>A0A6G1MJ48_ORBOL</name>
<proteinExistence type="predicted"/>
<dbReference type="Proteomes" id="UP000483672">
    <property type="component" value="Unassembled WGS sequence"/>
</dbReference>
<dbReference type="InterPro" id="IPR001810">
    <property type="entry name" value="F-box_dom"/>
</dbReference>
<evidence type="ECO:0000313" key="2">
    <source>
        <dbReference type="EMBL" id="KAF3230340.1"/>
    </source>
</evidence>
<reference evidence="2 3" key="1">
    <citation type="submission" date="2019-06" db="EMBL/GenBank/DDBJ databases">
        <authorList>
            <person name="Palmer J.M."/>
        </authorList>
    </citation>
    <scope>NUCLEOTIDE SEQUENCE [LARGE SCALE GENOMIC DNA]</scope>
    <source>
        <strain evidence="2 3">TWF191</strain>
    </source>
</reference>
<dbReference type="EMBL" id="WIPF01000008">
    <property type="protein sequence ID" value="KAF3230340.1"/>
    <property type="molecule type" value="Genomic_DNA"/>
</dbReference>
<dbReference type="AlphaFoldDB" id="A0A6G1MJ48"/>